<accession>A0A1Z3LVK4</accession>
<dbReference type="InterPro" id="IPR002818">
    <property type="entry name" value="DJ-1/PfpI"/>
</dbReference>
<protein>
    <submittedName>
        <fullName evidence="4">AraC family transcriptional regulator</fullName>
    </submittedName>
</protein>
<keyword evidence="1" id="KW-0805">Transcription regulation</keyword>
<dbReference type="InterPro" id="IPR052158">
    <property type="entry name" value="INH-QAR"/>
</dbReference>
<dbReference type="Gene3D" id="1.10.10.60">
    <property type="entry name" value="Homeodomain-like"/>
    <property type="match status" value="2"/>
</dbReference>
<reference evidence="4 5" key="2">
    <citation type="submission" date="2017-06" db="EMBL/GenBank/DDBJ databases">
        <authorList>
            <person name="Kim H.J."/>
            <person name="Triplett B.A."/>
        </authorList>
    </citation>
    <scope>NUCLEOTIDE SEQUENCE [LARGE SCALE GENOMIC DNA]</scope>
    <source>
        <strain evidence="4 5">BZC3</strain>
    </source>
</reference>
<dbReference type="GO" id="GO:0003700">
    <property type="term" value="F:DNA-binding transcription factor activity"/>
    <property type="evidence" value="ECO:0007669"/>
    <property type="project" value="InterPro"/>
</dbReference>
<organism evidence="4 5">
    <name type="scientific">Brevundimonas diminuta</name>
    <name type="common">Pseudomonas diminuta</name>
    <dbReference type="NCBI Taxonomy" id="293"/>
    <lineage>
        <taxon>Bacteria</taxon>
        <taxon>Pseudomonadati</taxon>
        <taxon>Pseudomonadota</taxon>
        <taxon>Alphaproteobacteria</taxon>
        <taxon>Caulobacterales</taxon>
        <taxon>Caulobacteraceae</taxon>
        <taxon>Brevundimonas</taxon>
    </lineage>
</organism>
<dbReference type="Proteomes" id="UP000197024">
    <property type="component" value="Chromosome"/>
</dbReference>
<dbReference type="SUPFAM" id="SSF46689">
    <property type="entry name" value="Homeodomain-like"/>
    <property type="match status" value="2"/>
</dbReference>
<evidence type="ECO:0000313" key="4">
    <source>
        <dbReference type="EMBL" id="ASD26201.1"/>
    </source>
</evidence>
<proteinExistence type="predicted"/>
<dbReference type="SMART" id="SM00342">
    <property type="entry name" value="HTH_ARAC"/>
    <property type="match status" value="1"/>
</dbReference>
<dbReference type="Pfam" id="PF12833">
    <property type="entry name" value="HTH_18"/>
    <property type="match status" value="1"/>
</dbReference>
<keyword evidence="2" id="KW-0804">Transcription</keyword>
<dbReference type="Gene3D" id="3.40.50.880">
    <property type="match status" value="1"/>
</dbReference>
<gene>
    <name evidence="4" type="ORF">CD943_04445</name>
</gene>
<evidence type="ECO:0000313" key="5">
    <source>
        <dbReference type="Proteomes" id="UP000197024"/>
    </source>
</evidence>
<dbReference type="PROSITE" id="PS01124">
    <property type="entry name" value="HTH_ARAC_FAMILY_2"/>
    <property type="match status" value="1"/>
</dbReference>
<dbReference type="EMBL" id="CP021995">
    <property type="protein sequence ID" value="ASD26201.1"/>
    <property type="molecule type" value="Genomic_DNA"/>
</dbReference>
<evidence type="ECO:0000259" key="3">
    <source>
        <dbReference type="PROSITE" id="PS01124"/>
    </source>
</evidence>
<dbReference type="PANTHER" id="PTHR43130:SF3">
    <property type="entry name" value="HTH-TYPE TRANSCRIPTIONAL REGULATOR RV1931C"/>
    <property type="match status" value="1"/>
</dbReference>
<evidence type="ECO:0000256" key="1">
    <source>
        <dbReference type="ARBA" id="ARBA00023015"/>
    </source>
</evidence>
<reference evidence="4 5" key="1">
    <citation type="submission" date="2017-06" db="EMBL/GenBank/DDBJ databases">
        <title>Biodegradation of gentamicin by bacterial consortia AMQD4 in synthetic medium and raw gentamicin sewage.</title>
        <authorList>
            <person name="Chang H."/>
            <person name="Feng Y."/>
            <person name="Li Z."/>
            <person name="Xue J."/>
            <person name="Cheng D."/>
        </authorList>
    </citation>
    <scope>NUCLEOTIDE SEQUENCE [LARGE SCALE GENOMIC DNA]</scope>
    <source>
        <strain evidence="4 5">BZC3</strain>
    </source>
</reference>
<dbReference type="InterPro" id="IPR018060">
    <property type="entry name" value="HTH_AraC"/>
</dbReference>
<evidence type="ECO:0000256" key="2">
    <source>
        <dbReference type="ARBA" id="ARBA00023163"/>
    </source>
</evidence>
<dbReference type="GO" id="GO:0043565">
    <property type="term" value="F:sequence-specific DNA binding"/>
    <property type="evidence" value="ECO:0007669"/>
    <property type="project" value="InterPro"/>
</dbReference>
<dbReference type="SUPFAM" id="SSF52317">
    <property type="entry name" value="Class I glutamine amidotransferase-like"/>
    <property type="match status" value="1"/>
</dbReference>
<feature type="domain" description="HTH araC/xylS-type" evidence="3">
    <location>
        <begin position="221"/>
        <end position="319"/>
    </location>
</feature>
<dbReference type="PANTHER" id="PTHR43130">
    <property type="entry name" value="ARAC-FAMILY TRANSCRIPTIONAL REGULATOR"/>
    <property type="match status" value="1"/>
</dbReference>
<dbReference type="InterPro" id="IPR009057">
    <property type="entry name" value="Homeodomain-like_sf"/>
</dbReference>
<sequence>MRVSILAYDGCLGFEIFGLADLLLVANRISGAARPNSPLPFVVEVIGARSGAVRLAGGASLSVQRAADRTDLLVVPAFDLAGAEGLDDVLDRLSIEIAFIARAGARQPVAGICGGSFLLAEAGLLDGRRATTAWAFAPELARRHPAVRVQHEAMLVRDGDILTSGAISACTDLALDLIRENAGPELARSVGRLGLIDGGRASQAPYVDTALLLQEGEPFSRRVIRRLGSRLSEPYSLNCLAQELHVSDRTLMRRFKRETGRTPLEQLQEMRIERARKLLETTALSIADIAASVSYRDVSTFSRLFTRRTSVTPAAYRRRFRPL</sequence>
<dbReference type="InterPro" id="IPR029062">
    <property type="entry name" value="Class_I_gatase-like"/>
</dbReference>
<dbReference type="AlphaFoldDB" id="A0A1Z3LVK4"/>
<name>A0A1Z3LVK4_BREDI</name>
<dbReference type="RefSeq" id="WP_088410230.1">
    <property type="nucleotide sequence ID" value="NZ_CP021995.1"/>
</dbReference>
<dbReference type="Pfam" id="PF01965">
    <property type="entry name" value="DJ-1_PfpI"/>
    <property type="match status" value="1"/>
</dbReference>